<evidence type="ECO:0000259" key="13">
    <source>
        <dbReference type="Pfam" id="PF23259"/>
    </source>
</evidence>
<evidence type="ECO:0000313" key="15">
    <source>
        <dbReference type="Proteomes" id="UP000593562"/>
    </source>
</evidence>
<dbReference type="InterPro" id="IPR050794">
    <property type="entry name" value="CPA2_transporter"/>
</dbReference>
<dbReference type="InterPro" id="IPR057290">
    <property type="entry name" value="CHX17_C"/>
</dbReference>
<evidence type="ECO:0000313" key="14">
    <source>
        <dbReference type="EMBL" id="KAF5727302.1"/>
    </source>
</evidence>
<dbReference type="InterPro" id="IPR038770">
    <property type="entry name" value="Na+/solute_symporter_sf"/>
</dbReference>
<feature type="transmembrane region" description="Helical" evidence="10">
    <location>
        <begin position="274"/>
        <end position="305"/>
    </location>
</feature>
<dbReference type="InterPro" id="IPR057291">
    <property type="entry name" value="CHX17_2nd"/>
</dbReference>
<gene>
    <name evidence="14" type="ORF">HS088_TW22G00995</name>
</gene>
<evidence type="ECO:0000256" key="1">
    <source>
        <dbReference type="ARBA" id="ARBA00004141"/>
    </source>
</evidence>
<dbReference type="Pfam" id="PF23259">
    <property type="entry name" value="CHX17_C"/>
    <property type="match status" value="1"/>
</dbReference>
<evidence type="ECO:0000256" key="2">
    <source>
        <dbReference type="ARBA" id="ARBA00022448"/>
    </source>
</evidence>
<dbReference type="GO" id="GO:0015297">
    <property type="term" value="F:antiporter activity"/>
    <property type="evidence" value="ECO:0007669"/>
    <property type="project" value="InterPro"/>
</dbReference>
<comment type="caution">
    <text evidence="14">The sequence shown here is derived from an EMBL/GenBank/DDBJ whole genome shotgun (WGS) entry which is preliminary data.</text>
</comment>
<protein>
    <submittedName>
        <fullName evidence="14">Cation/H(+) antiporter 15-like isoform X2</fullName>
    </submittedName>
</protein>
<feature type="transmembrane region" description="Helical" evidence="10">
    <location>
        <begin position="358"/>
        <end position="378"/>
    </location>
</feature>
<dbReference type="GO" id="GO:0006813">
    <property type="term" value="P:potassium ion transport"/>
    <property type="evidence" value="ECO:0007669"/>
    <property type="project" value="UniProtKB-KW"/>
</dbReference>
<dbReference type="InParanoid" id="A0A7J7BZM2"/>
<feature type="transmembrane region" description="Helical" evidence="10">
    <location>
        <begin position="135"/>
        <end position="161"/>
    </location>
</feature>
<evidence type="ECO:0000256" key="5">
    <source>
        <dbReference type="ARBA" id="ARBA00022958"/>
    </source>
</evidence>
<evidence type="ECO:0000256" key="3">
    <source>
        <dbReference type="ARBA" id="ARBA00022538"/>
    </source>
</evidence>
<dbReference type="AlphaFoldDB" id="A0A7J7BZM2"/>
<feature type="transmembrane region" description="Helical" evidence="10">
    <location>
        <begin position="325"/>
        <end position="346"/>
    </location>
</feature>
<feature type="transmembrane region" description="Helical" evidence="10">
    <location>
        <begin position="241"/>
        <end position="262"/>
    </location>
</feature>
<keyword evidence="3" id="KW-0633">Potassium transport</keyword>
<dbReference type="GO" id="GO:1902600">
    <property type="term" value="P:proton transmembrane transport"/>
    <property type="evidence" value="ECO:0007669"/>
    <property type="project" value="InterPro"/>
</dbReference>
<keyword evidence="2" id="KW-0813">Transport</keyword>
<feature type="transmembrane region" description="Helical" evidence="10">
    <location>
        <begin position="209"/>
        <end position="229"/>
    </location>
</feature>
<proteinExistence type="inferred from homology"/>
<dbReference type="Proteomes" id="UP000593562">
    <property type="component" value="Unassembled WGS sequence"/>
</dbReference>
<feature type="transmembrane region" description="Helical" evidence="10">
    <location>
        <begin position="417"/>
        <end position="439"/>
    </location>
</feature>
<feature type="domain" description="Cation/H(+) antiporter central" evidence="12">
    <location>
        <begin position="494"/>
        <end position="612"/>
    </location>
</feature>
<evidence type="ECO:0000259" key="12">
    <source>
        <dbReference type="Pfam" id="PF23256"/>
    </source>
</evidence>
<comment type="similarity">
    <text evidence="9">Belongs to the monovalent cation:proton antiporter 2 (CPA2) transporter (TC 2.A.37) family. CHX (TC 2.A.37.4) subfamily.</text>
</comment>
<keyword evidence="4 10" id="KW-0812">Transmembrane</keyword>
<dbReference type="Pfam" id="PF00999">
    <property type="entry name" value="Na_H_Exchanger"/>
    <property type="match status" value="1"/>
</dbReference>
<dbReference type="Pfam" id="PF23256">
    <property type="entry name" value="CHX17_2nd"/>
    <property type="match status" value="1"/>
</dbReference>
<dbReference type="OrthoDB" id="1889525at2759"/>
<dbReference type="GO" id="GO:0016020">
    <property type="term" value="C:membrane"/>
    <property type="evidence" value="ECO:0007669"/>
    <property type="project" value="UniProtKB-SubCell"/>
</dbReference>
<evidence type="ECO:0000256" key="7">
    <source>
        <dbReference type="ARBA" id="ARBA00023065"/>
    </source>
</evidence>
<keyword evidence="15" id="KW-1185">Reference proteome</keyword>
<evidence type="ECO:0000256" key="6">
    <source>
        <dbReference type="ARBA" id="ARBA00022989"/>
    </source>
</evidence>
<keyword evidence="7" id="KW-0406">Ion transport</keyword>
<dbReference type="GO" id="GO:0006885">
    <property type="term" value="P:regulation of pH"/>
    <property type="evidence" value="ECO:0007669"/>
    <property type="project" value="TreeGrafter"/>
</dbReference>
<feature type="transmembrane region" description="Helical" evidence="10">
    <location>
        <begin position="103"/>
        <end position="123"/>
    </location>
</feature>
<dbReference type="PANTHER" id="PTHR32468:SF164">
    <property type="entry name" value="OS05G0485000 PROTEIN"/>
    <property type="match status" value="1"/>
</dbReference>
<dbReference type="PANTHER" id="PTHR32468">
    <property type="entry name" value="CATION/H + ANTIPORTER"/>
    <property type="match status" value="1"/>
</dbReference>
<dbReference type="Gene3D" id="1.20.1530.20">
    <property type="match status" value="1"/>
</dbReference>
<evidence type="ECO:0000256" key="10">
    <source>
        <dbReference type="SAM" id="Phobius"/>
    </source>
</evidence>
<evidence type="ECO:0000259" key="11">
    <source>
        <dbReference type="Pfam" id="PF00999"/>
    </source>
</evidence>
<evidence type="ECO:0000256" key="9">
    <source>
        <dbReference type="ARBA" id="ARBA00038341"/>
    </source>
</evidence>
<comment type="subcellular location">
    <subcellularLocation>
        <location evidence="1">Membrane</location>
        <topology evidence="1">Multi-pass membrane protein</topology>
    </subcellularLocation>
</comment>
<keyword evidence="6 10" id="KW-1133">Transmembrane helix</keyword>
<reference evidence="14 15" key="1">
    <citation type="journal article" date="2020" name="Nat. Commun.">
        <title>Genome of Tripterygium wilfordii and identification of cytochrome P450 involved in triptolide biosynthesis.</title>
        <authorList>
            <person name="Tu L."/>
            <person name="Su P."/>
            <person name="Zhang Z."/>
            <person name="Gao L."/>
            <person name="Wang J."/>
            <person name="Hu T."/>
            <person name="Zhou J."/>
            <person name="Zhang Y."/>
            <person name="Zhao Y."/>
            <person name="Liu Y."/>
            <person name="Song Y."/>
            <person name="Tong Y."/>
            <person name="Lu Y."/>
            <person name="Yang J."/>
            <person name="Xu C."/>
            <person name="Jia M."/>
            <person name="Peters R.J."/>
            <person name="Huang L."/>
            <person name="Gao W."/>
        </authorList>
    </citation>
    <scope>NUCLEOTIDE SEQUENCE [LARGE SCALE GENOMIC DNA]</scope>
    <source>
        <strain evidence="15">cv. XIE 37</strain>
        <tissue evidence="14">Leaf</tissue>
    </source>
</reference>
<dbReference type="EMBL" id="JAAARO010000022">
    <property type="protein sequence ID" value="KAF5727302.1"/>
    <property type="molecule type" value="Genomic_DNA"/>
</dbReference>
<feature type="transmembrane region" description="Helical" evidence="10">
    <location>
        <begin position="41"/>
        <end position="62"/>
    </location>
</feature>
<keyword evidence="5" id="KW-0630">Potassium</keyword>
<evidence type="ECO:0000256" key="4">
    <source>
        <dbReference type="ARBA" id="ARBA00022692"/>
    </source>
</evidence>
<dbReference type="InterPro" id="IPR006153">
    <property type="entry name" value="Cation/H_exchanger_TM"/>
</dbReference>
<organism evidence="14 15">
    <name type="scientific">Tripterygium wilfordii</name>
    <name type="common">Thunder God vine</name>
    <dbReference type="NCBI Taxonomy" id="458696"/>
    <lineage>
        <taxon>Eukaryota</taxon>
        <taxon>Viridiplantae</taxon>
        <taxon>Streptophyta</taxon>
        <taxon>Embryophyta</taxon>
        <taxon>Tracheophyta</taxon>
        <taxon>Spermatophyta</taxon>
        <taxon>Magnoliopsida</taxon>
        <taxon>eudicotyledons</taxon>
        <taxon>Gunneridae</taxon>
        <taxon>Pentapetalae</taxon>
        <taxon>rosids</taxon>
        <taxon>fabids</taxon>
        <taxon>Celastrales</taxon>
        <taxon>Celastraceae</taxon>
        <taxon>Tripterygium</taxon>
    </lineage>
</organism>
<feature type="domain" description="Cation/H(+) antiporter C-terminal" evidence="13">
    <location>
        <begin position="629"/>
        <end position="774"/>
    </location>
</feature>
<accession>A0A7J7BZM2</accession>
<feature type="transmembrane region" description="Helical" evidence="10">
    <location>
        <begin position="74"/>
        <end position="91"/>
    </location>
</feature>
<sequence>MAERQMLDREIEVSTLYECHAVDKINSNGIWFGDDPLSFSVPLLLLQLSLISIFTRSIYILLKPFGQPSIVSQILGGAILGPSVLGCNSKFAAKVFPVEGRTVLETFSVFGFMFFIFLIGVKMDASTVLHSGKRTFAVGCLGFFVPLAFGKFLALILGQVIQLDDGVRRALHMVIRLESDSSFPVIACFLYELKILNSELGRLASNASIVSDICHWSITIFIIAVKMAVTKSPKTSMGSLLSFALLIILIVFGFRPAALWVIRHTPEGKPVREIYIFLIFVALLCCGLLGELIGVSAFFSSFILGLVIPDGPPLGAAIVERLECFVSVLLMPIFFTMCGLKMNVFAIQKLENVGVLQLFVLVGFIGKMIGTALPPIFFRMPVRDAVSLGLIMNSKGIIDLAMLNNWRTENEINDECFAILIISVVVITGVVSPLVKTLYDPSRRFLAYKRRTIRHHHHNEELRVLACIHSLDNVRTMIMLLDASNPTKETPISLFVLHLIKLAGRASSLLIPHMPRDKSSQDPTQSERIFNVFRKFEQENRYHLKVHCYQGISPYASMHNDVCSLALEQRISFIIIPFHKQKYRAESSHVYRHLNKNVFEKAPCSVGVLIDRRNWRKSRLLLSESSYYQVAVLFFGGADDREAVAYAGRMSEHQTVTITLLHFTSSTILVGGTARCKMLDSEILEEFKQNASRNERVTYQEEMVMDNTSGALGVIRSVGTYYDLVIVGRRHGDSRFISDLGKRKENGDLGTLGEILASSDFEGGASVLVVQQQTKVWGLRDPEESTRLRRVKL</sequence>
<name>A0A7J7BZM2_TRIWF</name>
<feature type="domain" description="Cation/H+ exchanger transmembrane" evidence="11">
    <location>
        <begin position="58"/>
        <end position="436"/>
    </location>
</feature>
<dbReference type="GO" id="GO:0012505">
    <property type="term" value="C:endomembrane system"/>
    <property type="evidence" value="ECO:0007669"/>
    <property type="project" value="TreeGrafter"/>
</dbReference>
<keyword evidence="8 10" id="KW-0472">Membrane</keyword>
<evidence type="ECO:0000256" key="8">
    <source>
        <dbReference type="ARBA" id="ARBA00023136"/>
    </source>
</evidence>